<gene>
    <name evidence="2" type="ORF">BK809_0005165</name>
</gene>
<protein>
    <recommendedName>
        <fullName evidence="4">Methyltransferase</fullName>
    </recommendedName>
</protein>
<evidence type="ECO:0000313" key="3">
    <source>
        <dbReference type="Proteomes" id="UP000190776"/>
    </source>
</evidence>
<comment type="similarity">
    <text evidence="1">Belongs to the asaB hydroxylase/desaturase family.</text>
</comment>
<reference evidence="2 3" key="1">
    <citation type="submission" date="2017-01" db="EMBL/GenBank/DDBJ databases">
        <title>Draft genome sequence of Diplodia seriata F98.1, a fungal species involved in grapevine trunk diseases.</title>
        <authorList>
            <person name="Robert-Siegwald G."/>
            <person name="Vallet J."/>
            <person name="Abou-Mansour E."/>
            <person name="Xu J."/>
            <person name="Rey P."/>
            <person name="Bertsch C."/>
            <person name="Rego C."/>
            <person name="Larignon P."/>
            <person name="Fontaine F."/>
            <person name="Lebrun M.-H."/>
        </authorList>
    </citation>
    <scope>NUCLEOTIDE SEQUENCE [LARGE SCALE GENOMIC DNA]</scope>
    <source>
        <strain evidence="2 3">F98.1</strain>
    </source>
</reference>
<dbReference type="EMBL" id="MSZU01000111">
    <property type="protein sequence ID" value="OMP83784.1"/>
    <property type="molecule type" value="Genomic_DNA"/>
</dbReference>
<evidence type="ECO:0008006" key="4">
    <source>
        <dbReference type="Google" id="ProtNLM"/>
    </source>
</evidence>
<dbReference type="PANTHER" id="PTHR34598:SF1">
    <property type="entry name" value="PUTATIVE (AFU_ORTHOLOGUE AFUA_3G13140)-RELATED"/>
    <property type="match status" value="1"/>
</dbReference>
<dbReference type="STRING" id="420778.A0A1S8B8Q0"/>
<organism evidence="2 3">
    <name type="scientific">Diplodia seriata</name>
    <dbReference type="NCBI Taxonomy" id="420778"/>
    <lineage>
        <taxon>Eukaryota</taxon>
        <taxon>Fungi</taxon>
        <taxon>Dikarya</taxon>
        <taxon>Ascomycota</taxon>
        <taxon>Pezizomycotina</taxon>
        <taxon>Dothideomycetes</taxon>
        <taxon>Dothideomycetes incertae sedis</taxon>
        <taxon>Botryosphaeriales</taxon>
        <taxon>Botryosphaeriaceae</taxon>
        <taxon>Diplodia</taxon>
    </lineage>
</organism>
<dbReference type="Proteomes" id="UP000190776">
    <property type="component" value="Unassembled WGS sequence"/>
</dbReference>
<dbReference type="PANTHER" id="PTHR34598">
    <property type="entry name" value="BLL6449 PROTEIN"/>
    <property type="match status" value="1"/>
</dbReference>
<name>A0A1S8B8Q0_9PEZI</name>
<dbReference type="AlphaFoldDB" id="A0A1S8B8Q0"/>
<dbReference type="NCBIfam" id="NF041278">
    <property type="entry name" value="CmcJ_NvfI_EfuI"/>
    <property type="match status" value="1"/>
</dbReference>
<evidence type="ECO:0000256" key="1">
    <source>
        <dbReference type="ARBA" id="ARBA00023604"/>
    </source>
</evidence>
<proteinExistence type="inferred from homology"/>
<dbReference type="InterPro" id="IPR044053">
    <property type="entry name" value="AsaB-like"/>
</dbReference>
<evidence type="ECO:0000313" key="2">
    <source>
        <dbReference type="EMBL" id="OMP83784.1"/>
    </source>
</evidence>
<sequence>MGVPGEATHFDDDEDVRSNYLPMIEDLMLSEVPGSQKVVVFDFTIRKASSTKVVNRQVNKIHIDQSPKGAFHRARRHLSEADAESVARGDCRLRIINAWKPIGGTVLDHPLVFADRRSVRHEDLVPVEQVYPDYVGETYVLKYRKGQEFWYWSKMRTTDVLLLQCFDSQNQTEANNSLDQVQCAHGSFELDDSGNEPCNRSSIAVRCLVLG</sequence>
<dbReference type="OrthoDB" id="412788at2759"/>
<comment type="caution">
    <text evidence="2">The sequence shown here is derived from an EMBL/GenBank/DDBJ whole genome shotgun (WGS) entry which is preliminary data.</text>
</comment>
<dbReference type="GO" id="GO:0016491">
    <property type="term" value="F:oxidoreductase activity"/>
    <property type="evidence" value="ECO:0007669"/>
    <property type="project" value="InterPro"/>
</dbReference>
<accession>A0A1S8B8Q0</accession>